<evidence type="ECO:0000313" key="13">
    <source>
        <dbReference type="EMBL" id="SDY65668.1"/>
    </source>
</evidence>
<evidence type="ECO:0000256" key="2">
    <source>
        <dbReference type="ARBA" id="ARBA00013025"/>
    </source>
</evidence>
<comment type="catalytic activity">
    <reaction evidence="9">
        <text>(6S)-5,6,7,8-tetrahydrofolyl-(gamma-L-Glu)(n) + L-glutamate + ATP = (6S)-5,6,7,8-tetrahydrofolyl-(gamma-L-Glu)(n+1) + ADP + phosphate + H(+)</text>
        <dbReference type="Rhea" id="RHEA:10580"/>
        <dbReference type="Rhea" id="RHEA-COMP:14738"/>
        <dbReference type="Rhea" id="RHEA-COMP:14740"/>
        <dbReference type="ChEBI" id="CHEBI:15378"/>
        <dbReference type="ChEBI" id="CHEBI:29985"/>
        <dbReference type="ChEBI" id="CHEBI:30616"/>
        <dbReference type="ChEBI" id="CHEBI:43474"/>
        <dbReference type="ChEBI" id="CHEBI:141005"/>
        <dbReference type="ChEBI" id="CHEBI:456216"/>
        <dbReference type="EC" id="6.3.2.17"/>
    </reaction>
</comment>
<evidence type="ECO:0000256" key="6">
    <source>
        <dbReference type="ARBA" id="ARBA00022840"/>
    </source>
</evidence>
<accession>A0A1H3LNW5</accession>
<keyword evidence="4" id="KW-0479">Metal-binding</keyword>
<dbReference type="GO" id="GO:0005524">
    <property type="term" value="F:ATP binding"/>
    <property type="evidence" value="ECO:0007669"/>
    <property type="project" value="UniProtKB-KW"/>
</dbReference>
<dbReference type="GO" id="GO:0008841">
    <property type="term" value="F:dihydrofolate synthase activity"/>
    <property type="evidence" value="ECO:0007669"/>
    <property type="project" value="TreeGrafter"/>
</dbReference>
<dbReference type="Gene3D" id="3.40.1190.10">
    <property type="entry name" value="Mur-like, catalytic domain"/>
    <property type="match status" value="1"/>
</dbReference>
<dbReference type="SUPFAM" id="SSF53244">
    <property type="entry name" value="MurD-like peptide ligases, peptide-binding domain"/>
    <property type="match status" value="1"/>
</dbReference>
<name>A0A1H3LNW5_9MICO</name>
<dbReference type="PIRSF" id="PIRSF001563">
    <property type="entry name" value="Folylpolyglu_synth"/>
    <property type="match status" value="1"/>
</dbReference>
<dbReference type="SUPFAM" id="SSF53623">
    <property type="entry name" value="MurD-like peptide ligases, catalytic domain"/>
    <property type="match status" value="1"/>
</dbReference>
<evidence type="ECO:0000256" key="7">
    <source>
        <dbReference type="ARBA" id="ARBA00022842"/>
    </source>
</evidence>
<evidence type="ECO:0000313" key="14">
    <source>
        <dbReference type="Proteomes" id="UP000198891"/>
    </source>
</evidence>
<evidence type="ECO:0000256" key="5">
    <source>
        <dbReference type="ARBA" id="ARBA00022741"/>
    </source>
</evidence>
<keyword evidence="3 10" id="KW-0436">Ligase</keyword>
<protein>
    <recommendedName>
        <fullName evidence="2">tetrahydrofolate synthase</fullName>
        <ecNumber evidence="2">6.3.2.17</ecNumber>
    </recommendedName>
    <alternativeName>
        <fullName evidence="8">Tetrahydrofolylpolyglutamate synthase</fullName>
    </alternativeName>
</protein>
<evidence type="ECO:0000256" key="1">
    <source>
        <dbReference type="ARBA" id="ARBA00008276"/>
    </source>
</evidence>
<feature type="domain" description="Mur ligase C-terminal" evidence="11">
    <location>
        <begin position="310"/>
        <end position="432"/>
    </location>
</feature>
<dbReference type="NCBIfam" id="TIGR01499">
    <property type="entry name" value="folC"/>
    <property type="match status" value="1"/>
</dbReference>
<dbReference type="PROSITE" id="PS01011">
    <property type="entry name" value="FOLYLPOLYGLU_SYNT_1"/>
    <property type="match status" value="1"/>
</dbReference>
<keyword evidence="7" id="KW-0460">Magnesium</keyword>
<dbReference type="InterPro" id="IPR013221">
    <property type="entry name" value="Mur_ligase_cen"/>
</dbReference>
<dbReference type="AlphaFoldDB" id="A0A1H3LNW5"/>
<dbReference type="PANTHER" id="PTHR11136">
    <property type="entry name" value="FOLYLPOLYGLUTAMATE SYNTHASE-RELATED"/>
    <property type="match status" value="1"/>
</dbReference>
<dbReference type="PROSITE" id="PS01012">
    <property type="entry name" value="FOLYLPOLYGLU_SYNT_2"/>
    <property type="match status" value="1"/>
</dbReference>
<dbReference type="Pfam" id="PF08245">
    <property type="entry name" value="Mur_ligase_M"/>
    <property type="match status" value="1"/>
</dbReference>
<dbReference type="InterPro" id="IPR036565">
    <property type="entry name" value="Mur-like_cat_sf"/>
</dbReference>
<keyword evidence="6 10" id="KW-0067">ATP-binding</keyword>
<dbReference type="Gene3D" id="3.90.190.20">
    <property type="entry name" value="Mur ligase, C-terminal domain"/>
    <property type="match status" value="1"/>
</dbReference>
<feature type="domain" description="Mur ligase central" evidence="12">
    <location>
        <begin position="52"/>
        <end position="283"/>
    </location>
</feature>
<dbReference type="EC" id="6.3.2.17" evidence="2"/>
<sequence>MHTLAVATSRHRFEDELRKRGGEALPQPRLDPVRAALARLDDPHRCAPAIHITGTNGKTSTSRMIESILRASGIRTGLFTSPHVSDIRERIAIDGEMICPVAFEAAWVRSSLAIQEVDEQLRSADQPALTYFEVLVIAAFVAFQDAGVEALVIEVGLGGEWDATNVVDGDVAVFAPIDLDHTAMLGPTIAAIARTKAGIVKSGAVVVSARQHPDADAAIERASKRCGATRMRDGIDFGVEWRMPADGGQLAGLRVGDLVVDEVFLPLAGAFQAQNAGLAAAAAFAFLDRNGRRLTTNDLRNGLTTVRSPGRMEVLGDPLPTIVDSAHNPHGVGAALAAVDELFPGRPVVVVLGLLADKDAASIIDTIARSAAHIVTTTTSSPRAVGAGELAALMATIAPTVPCRVRPVALDAVHLAQDLAGTVDGVVLVLGSISLVADALAAAASLRSDTR</sequence>
<evidence type="ECO:0000256" key="4">
    <source>
        <dbReference type="ARBA" id="ARBA00022723"/>
    </source>
</evidence>
<dbReference type="Pfam" id="PF02875">
    <property type="entry name" value="Mur_ligase_C"/>
    <property type="match status" value="1"/>
</dbReference>
<dbReference type="GO" id="GO:0005737">
    <property type="term" value="C:cytoplasm"/>
    <property type="evidence" value="ECO:0007669"/>
    <property type="project" value="TreeGrafter"/>
</dbReference>
<dbReference type="PANTHER" id="PTHR11136:SF0">
    <property type="entry name" value="DIHYDROFOLATE SYNTHETASE-RELATED"/>
    <property type="match status" value="1"/>
</dbReference>
<organism evidence="13 14">
    <name type="scientific">Herbiconiux ginsengi</name>
    <dbReference type="NCBI Taxonomy" id="381665"/>
    <lineage>
        <taxon>Bacteria</taxon>
        <taxon>Bacillati</taxon>
        <taxon>Actinomycetota</taxon>
        <taxon>Actinomycetes</taxon>
        <taxon>Micrococcales</taxon>
        <taxon>Microbacteriaceae</taxon>
        <taxon>Herbiconiux</taxon>
    </lineage>
</organism>
<dbReference type="InterPro" id="IPR018109">
    <property type="entry name" value="Folylpolyglutamate_synth_CS"/>
</dbReference>
<gene>
    <name evidence="13" type="ORF">SAMN05216554_1049</name>
</gene>
<reference evidence="13 14" key="1">
    <citation type="submission" date="2016-10" db="EMBL/GenBank/DDBJ databases">
        <authorList>
            <person name="de Groot N.N."/>
        </authorList>
    </citation>
    <scope>NUCLEOTIDE SEQUENCE [LARGE SCALE GENOMIC DNA]</scope>
    <source>
        <strain evidence="13 14">CGMCC 4.3491</strain>
    </source>
</reference>
<evidence type="ECO:0000256" key="3">
    <source>
        <dbReference type="ARBA" id="ARBA00022598"/>
    </source>
</evidence>
<dbReference type="EMBL" id="FNPZ01000001">
    <property type="protein sequence ID" value="SDY65668.1"/>
    <property type="molecule type" value="Genomic_DNA"/>
</dbReference>
<comment type="similarity">
    <text evidence="1 10">Belongs to the folylpolyglutamate synthase family.</text>
</comment>
<evidence type="ECO:0000259" key="11">
    <source>
        <dbReference type="Pfam" id="PF02875"/>
    </source>
</evidence>
<keyword evidence="5 10" id="KW-0547">Nucleotide-binding</keyword>
<keyword evidence="14" id="KW-1185">Reference proteome</keyword>
<dbReference type="STRING" id="381665.SAMN05216554_1049"/>
<dbReference type="GO" id="GO:0004326">
    <property type="term" value="F:tetrahydrofolylpolyglutamate synthase activity"/>
    <property type="evidence" value="ECO:0007669"/>
    <property type="project" value="UniProtKB-EC"/>
</dbReference>
<dbReference type="InterPro" id="IPR001645">
    <property type="entry name" value="Folylpolyglutamate_synth"/>
</dbReference>
<dbReference type="InterPro" id="IPR036615">
    <property type="entry name" value="Mur_ligase_C_dom_sf"/>
</dbReference>
<dbReference type="InterPro" id="IPR004101">
    <property type="entry name" value="Mur_ligase_C"/>
</dbReference>
<evidence type="ECO:0000259" key="12">
    <source>
        <dbReference type="Pfam" id="PF08245"/>
    </source>
</evidence>
<proteinExistence type="inferred from homology"/>
<evidence type="ECO:0000256" key="9">
    <source>
        <dbReference type="ARBA" id="ARBA00047493"/>
    </source>
</evidence>
<dbReference type="Proteomes" id="UP000198891">
    <property type="component" value="Unassembled WGS sequence"/>
</dbReference>
<evidence type="ECO:0000256" key="10">
    <source>
        <dbReference type="PIRNR" id="PIRNR001563"/>
    </source>
</evidence>
<dbReference type="GO" id="GO:0046872">
    <property type="term" value="F:metal ion binding"/>
    <property type="evidence" value="ECO:0007669"/>
    <property type="project" value="UniProtKB-KW"/>
</dbReference>
<evidence type="ECO:0000256" key="8">
    <source>
        <dbReference type="ARBA" id="ARBA00030592"/>
    </source>
</evidence>